<reference evidence="3" key="1">
    <citation type="submission" date="2014-12" db="EMBL/GenBank/DDBJ databases">
        <authorList>
            <person name="Salcher M.M."/>
        </authorList>
    </citation>
    <scope>NUCLEOTIDE SEQUENCE [LARGE SCALE GENOMIC DNA]</scope>
    <source>
        <strain evidence="3">MMS-10A-171</strain>
    </source>
</reference>
<organism evidence="2 3">
    <name type="scientific">Candidatus Methylopumilus planktonicus</name>
    <dbReference type="NCBI Taxonomy" id="1581557"/>
    <lineage>
        <taxon>Bacteria</taxon>
        <taxon>Pseudomonadati</taxon>
        <taxon>Pseudomonadota</taxon>
        <taxon>Betaproteobacteria</taxon>
        <taxon>Nitrosomonadales</taxon>
        <taxon>Methylophilaceae</taxon>
        <taxon>Candidatus Methylopumilus</taxon>
    </lineage>
</organism>
<evidence type="ECO:0000256" key="1">
    <source>
        <dbReference type="SAM" id="Phobius"/>
    </source>
</evidence>
<evidence type="ECO:0000313" key="3">
    <source>
        <dbReference type="Proteomes" id="UP000064007"/>
    </source>
</evidence>
<feature type="transmembrane region" description="Helical" evidence="1">
    <location>
        <begin position="143"/>
        <end position="163"/>
    </location>
</feature>
<gene>
    <name evidence="2" type="ORF">BN1208_0261</name>
</gene>
<keyword evidence="3" id="KW-1185">Reference proteome</keyword>
<feature type="transmembrane region" description="Helical" evidence="1">
    <location>
        <begin position="50"/>
        <end position="70"/>
    </location>
</feature>
<dbReference type="RefSeq" id="WP_046487066.1">
    <property type="nucleotide sequence ID" value="NZ_LN827929.1"/>
</dbReference>
<protein>
    <recommendedName>
        <fullName evidence="4">Transmembrane protein</fullName>
    </recommendedName>
</protein>
<accession>A0A0D6ETS4</accession>
<keyword evidence="1" id="KW-0472">Membrane</keyword>
<keyword evidence="1" id="KW-1133">Transmembrane helix</keyword>
<evidence type="ECO:0008006" key="4">
    <source>
        <dbReference type="Google" id="ProtNLM"/>
    </source>
</evidence>
<dbReference type="NCBIfam" id="NF041043">
    <property type="entry name" value="BPSS1780_fam"/>
    <property type="match status" value="1"/>
</dbReference>
<dbReference type="InterPro" id="IPR047798">
    <property type="entry name" value="BPSS1780-like"/>
</dbReference>
<sequence>MKKITFRDSIRWNKESFKLFKKTPNQSLMLSLAYLFIFMLLPSMPMIQIFSIASILIWPIFLVFAVNFYKTHDKNKEENFLAVFEKIKPRLATLLMLGLICLIYAAMVTMVLNSEMQGFIKLSENNNELVTVINNFVPMIGKLILLLLPLLMATWFSPMLIVYNNYSLFKSIKSSIAGCLMYIFPLGLSWLIFSTIAILFMLSCGLLIGALASLFPAIGPSLMGAIIFFALLVITSVMFAFQYISYRDIFKSAKSY</sequence>
<feature type="transmembrane region" description="Helical" evidence="1">
    <location>
        <begin position="91"/>
        <end position="112"/>
    </location>
</feature>
<dbReference type="EMBL" id="LN827929">
    <property type="protein sequence ID" value="CEZ19155.1"/>
    <property type="molecule type" value="Genomic_DNA"/>
</dbReference>
<dbReference type="KEGG" id="mbat:BN1208_0261"/>
<feature type="transmembrane region" description="Helical" evidence="1">
    <location>
        <begin position="221"/>
        <end position="244"/>
    </location>
</feature>
<feature type="transmembrane region" description="Helical" evidence="1">
    <location>
        <begin position="183"/>
        <end position="215"/>
    </location>
</feature>
<evidence type="ECO:0000313" key="2">
    <source>
        <dbReference type="EMBL" id="CEZ19155.1"/>
    </source>
</evidence>
<dbReference type="STRING" id="1581557.BN1208_0261"/>
<dbReference type="HOGENOM" id="CLU_1068773_0_0_4"/>
<keyword evidence="1" id="KW-0812">Transmembrane</keyword>
<dbReference type="AlphaFoldDB" id="A0A0D6ETS4"/>
<feature type="transmembrane region" description="Helical" evidence="1">
    <location>
        <begin position="27"/>
        <end position="44"/>
    </location>
</feature>
<dbReference type="OrthoDB" id="8538383at2"/>
<proteinExistence type="predicted"/>
<name>A0A0D6ETS4_9PROT</name>
<dbReference type="Proteomes" id="UP000064007">
    <property type="component" value="Chromosome 1"/>
</dbReference>